<keyword evidence="13" id="KW-1185">Reference proteome</keyword>
<feature type="non-terminal residue" evidence="12">
    <location>
        <position position="504"/>
    </location>
</feature>
<dbReference type="Pfam" id="PF04158">
    <property type="entry name" value="Sof1"/>
    <property type="match status" value="1"/>
</dbReference>
<proteinExistence type="inferred from homology"/>
<feature type="repeat" description="WD" evidence="9">
    <location>
        <begin position="102"/>
        <end position="144"/>
    </location>
</feature>
<protein>
    <recommendedName>
        <fullName evidence="3">DDB1- and CUL4-associated factor 13</fullName>
    </recommendedName>
    <alternativeName>
        <fullName evidence="8">WD repeat and SOF domain-containing protein 1</fullName>
    </alternativeName>
</protein>
<accession>A0ABQ9FWJ7</accession>
<evidence type="ECO:0000256" key="5">
    <source>
        <dbReference type="ARBA" id="ARBA00022737"/>
    </source>
</evidence>
<evidence type="ECO:0000256" key="10">
    <source>
        <dbReference type="SAM" id="MobiDB-lite"/>
    </source>
</evidence>
<keyword evidence="5" id="KW-0677">Repeat</keyword>
<dbReference type="PROSITE" id="PS50082">
    <property type="entry name" value="WD_REPEATS_2"/>
    <property type="match status" value="3"/>
</dbReference>
<evidence type="ECO:0000256" key="7">
    <source>
        <dbReference type="ARBA" id="ARBA00023274"/>
    </source>
</evidence>
<feature type="region of interest" description="Disordered" evidence="10">
    <location>
        <begin position="475"/>
        <end position="504"/>
    </location>
</feature>
<evidence type="ECO:0000256" key="8">
    <source>
        <dbReference type="ARBA" id="ARBA00032239"/>
    </source>
</evidence>
<dbReference type="Gene3D" id="2.130.10.10">
    <property type="entry name" value="YVTN repeat-like/Quinoprotein amine dehydrogenase"/>
    <property type="match status" value="2"/>
</dbReference>
<keyword evidence="7" id="KW-0687">Ribonucleoprotein</keyword>
<evidence type="ECO:0000313" key="12">
    <source>
        <dbReference type="EMBL" id="KAJ8321606.1"/>
    </source>
</evidence>
<comment type="caution">
    <text evidence="12">The sequence shown here is derived from an EMBL/GenBank/DDBJ whole genome shotgun (WGS) entry which is preliminary data.</text>
</comment>
<dbReference type="Pfam" id="PF00400">
    <property type="entry name" value="WD40"/>
    <property type="match status" value="4"/>
</dbReference>
<evidence type="ECO:0000259" key="11">
    <source>
        <dbReference type="Pfam" id="PF04158"/>
    </source>
</evidence>
<evidence type="ECO:0000256" key="6">
    <source>
        <dbReference type="ARBA" id="ARBA00023242"/>
    </source>
</evidence>
<feature type="repeat" description="WD" evidence="9">
    <location>
        <begin position="383"/>
        <end position="424"/>
    </location>
</feature>
<evidence type="ECO:0000256" key="3">
    <source>
        <dbReference type="ARBA" id="ARBA00021762"/>
    </source>
</evidence>
<evidence type="ECO:0000256" key="1">
    <source>
        <dbReference type="ARBA" id="ARBA00004604"/>
    </source>
</evidence>
<gene>
    <name evidence="12" type="ORF">KUTeg_000077</name>
</gene>
<dbReference type="InterPro" id="IPR036322">
    <property type="entry name" value="WD40_repeat_dom_sf"/>
</dbReference>
<evidence type="ECO:0000256" key="2">
    <source>
        <dbReference type="ARBA" id="ARBA00005649"/>
    </source>
</evidence>
<evidence type="ECO:0000256" key="9">
    <source>
        <dbReference type="PROSITE-ProRule" id="PRU00221"/>
    </source>
</evidence>
<organism evidence="12 13">
    <name type="scientific">Tegillarca granosa</name>
    <name type="common">Malaysian cockle</name>
    <name type="synonym">Anadara granosa</name>
    <dbReference type="NCBI Taxonomy" id="220873"/>
    <lineage>
        <taxon>Eukaryota</taxon>
        <taxon>Metazoa</taxon>
        <taxon>Spiralia</taxon>
        <taxon>Lophotrochozoa</taxon>
        <taxon>Mollusca</taxon>
        <taxon>Bivalvia</taxon>
        <taxon>Autobranchia</taxon>
        <taxon>Pteriomorphia</taxon>
        <taxon>Arcoida</taxon>
        <taxon>Arcoidea</taxon>
        <taxon>Arcidae</taxon>
        <taxon>Tegillarca</taxon>
    </lineage>
</organism>
<feature type="repeat" description="WD" evidence="9">
    <location>
        <begin position="340"/>
        <end position="381"/>
    </location>
</feature>
<dbReference type="InterPro" id="IPR001680">
    <property type="entry name" value="WD40_rpt"/>
</dbReference>
<keyword evidence="6" id="KW-0539">Nucleus</keyword>
<dbReference type="PANTHER" id="PTHR22851:SF0">
    <property type="entry name" value="DDB1- AND CUL4-ASSOCIATED FACTOR 13"/>
    <property type="match status" value="1"/>
</dbReference>
<reference evidence="12 13" key="1">
    <citation type="submission" date="2022-12" db="EMBL/GenBank/DDBJ databases">
        <title>Chromosome-level genome of Tegillarca granosa.</title>
        <authorList>
            <person name="Kim J."/>
        </authorList>
    </citation>
    <scope>NUCLEOTIDE SEQUENCE [LARGE SCALE GENOMIC DNA]</scope>
    <source>
        <strain evidence="12">Teg-2019</strain>
        <tissue evidence="12">Adductor muscle</tissue>
    </source>
</reference>
<evidence type="ECO:0000313" key="13">
    <source>
        <dbReference type="Proteomes" id="UP001217089"/>
    </source>
</evidence>
<dbReference type="InterPro" id="IPR015943">
    <property type="entry name" value="WD40/YVTN_repeat-like_dom_sf"/>
</dbReference>
<dbReference type="SMART" id="SM00320">
    <property type="entry name" value="WD40"/>
    <property type="match status" value="5"/>
</dbReference>
<evidence type="ECO:0000256" key="4">
    <source>
        <dbReference type="ARBA" id="ARBA00022574"/>
    </source>
</evidence>
<dbReference type="PROSITE" id="PS00678">
    <property type="entry name" value="WD_REPEATS_1"/>
    <property type="match status" value="1"/>
</dbReference>
<keyword evidence="4 9" id="KW-0853">WD repeat</keyword>
<dbReference type="InterPro" id="IPR007287">
    <property type="entry name" value="Sof1"/>
</dbReference>
<feature type="domain" description="Sof1-like protein" evidence="11">
    <location>
        <begin position="416"/>
        <end position="501"/>
    </location>
</feature>
<dbReference type="SUPFAM" id="SSF50978">
    <property type="entry name" value="WD40 repeat-like"/>
    <property type="match status" value="1"/>
</dbReference>
<name>A0ABQ9FWJ7_TEGGR</name>
<comment type="similarity">
    <text evidence="2">Belongs to the WD repeat DCAF13/WDSOF1 family.</text>
</comment>
<sequence length="504" mass="57820">MCDIKVLNVLKHLSPFFTSLICAVAPHVLYMNSLNCDVFEMKIKVLSRNPDDYLRETKRDIHKVPRNYDPSLHPFEAPREYVRALNATKLERVFAKPFLGALDGHRDGVHCLCKHPKRLSMLLSGSCDGVVKLWNLAKRTCLQTVQAHDGFVKGMCVHPDGNHFYTSLLKSVIDAQNVGLVGKKIDEFGLKQKNTTFDHNALNKGHIEDEPSSTILGKTVFQSMDHHWSDNIFVTSGQQVDIWDKERTEPTRSFTWGIDSIHNVRFNPIETHILGGCASDRSVILYDMRGSTPLRKVILKLKSNSIAWNPMEAFVFTVANEDYNLYTFDMRKLSMPLNVHMDHVSAVMDVDYSPTGKEFVSGGYDKCLRIFPVDKGHSREVYHTKRMQRVSVVRWSLDNKYILSGSDEMNIRVWKARASEKLGVLAPREKTSFNYNEKLKEKFGHHPQLKRISRHRHVPKMIYNASKELRTIRTSQKRKEANRRAHSKPGAVPHVPERKKHLVG</sequence>
<dbReference type="InterPro" id="IPR051733">
    <property type="entry name" value="WD_repeat_DCAF13/WDSOF1"/>
</dbReference>
<dbReference type="PANTHER" id="PTHR22851">
    <property type="entry name" value="U3 SMALL NUCLEOLAR RNA U3 SNORNA ASSOCIATED PROTEIN"/>
    <property type="match status" value="1"/>
</dbReference>
<dbReference type="PROSITE" id="PS50294">
    <property type="entry name" value="WD_REPEATS_REGION"/>
    <property type="match status" value="1"/>
</dbReference>
<dbReference type="InterPro" id="IPR019775">
    <property type="entry name" value="WD40_repeat_CS"/>
</dbReference>
<comment type="subcellular location">
    <subcellularLocation>
        <location evidence="1">Nucleus</location>
        <location evidence="1">Nucleolus</location>
    </subcellularLocation>
</comment>
<dbReference type="Proteomes" id="UP001217089">
    <property type="component" value="Unassembled WGS sequence"/>
</dbReference>
<dbReference type="EMBL" id="JARBDR010000018">
    <property type="protein sequence ID" value="KAJ8321606.1"/>
    <property type="molecule type" value="Genomic_DNA"/>
</dbReference>